<protein>
    <submittedName>
        <fullName evidence="1">DUF72 domain-containing protein</fullName>
    </submittedName>
</protein>
<reference evidence="1 2" key="1">
    <citation type="submission" date="2023-11" db="EMBL/GenBank/DDBJ databases">
        <title>MicrobeMod: A computational toolkit for identifying prokaryotic methylation and restriction-modification with nanopore sequencing.</title>
        <authorList>
            <person name="Crits-Christoph A."/>
            <person name="Kang S.C."/>
            <person name="Lee H."/>
            <person name="Ostrov N."/>
        </authorList>
    </citation>
    <scope>NUCLEOTIDE SEQUENCE [LARGE SCALE GENOMIC DNA]</scope>
    <source>
        <strain evidence="1 2">DSMZ 700</strain>
    </source>
</reference>
<dbReference type="AlphaFoldDB" id="A0AAW9DT50"/>
<dbReference type="Proteomes" id="UP001279553">
    <property type="component" value="Unassembled WGS sequence"/>
</dbReference>
<dbReference type="Pfam" id="PF01904">
    <property type="entry name" value="DUF72"/>
    <property type="match status" value="1"/>
</dbReference>
<keyword evidence="2" id="KW-1185">Reference proteome</keyword>
<dbReference type="SUPFAM" id="SSF117396">
    <property type="entry name" value="TM1631-like"/>
    <property type="match status" value="1"/>
</dbReference>
<dbReference type="InterPro" id="IPR036520">
    <property type="entry name" value="UPF0759_sf"/>
</dbReference>
<accession>A0AAW9DT50</accession>
<sequence length="130" mass="14328">MDESFRHPAFIAMLFDHGVAVVTAGDSQSPQIADLTADFVYVRIMGTKEAEPLGYRETVVANWAQRARDWAHGKVPHDLNAISPSKADDVPHDVYLYVINGHKILNPTAARNLINQVRHSAPGPAAHHRS</sequence>
<proteinExistence type="predicted"/>
<comment type="caution">
    <text evidence="1">The sequence shown here is derived from an EMBL/GenBank/DDBJ whole genome shotgun (WGS) entry which is preliminary data.</text>
</comment>
<dbReference type="EMBL" id="JAWXYB010000018">
    <property type="protein sequence ID" value="MDX5931340.1"/>
    <property type="molecule type" value="Genomic_DNA"/>
</dbReference>
<gene>
    <name evidence="1" type="ORF">SIL87_11235</name>
</gene>
<organism evidence="1 2">
    <name type="scientific">Acidiphilium acidophilum</name>
    <name type="common">Thiobacillus acidophilus</name>
    <dbReference type="NCBI Taxonomy" id="76588"/>
    <lineage>
        <taxon>Bacteria</taxon>
        <taxon>Pseudomonadati</taxon>
        <taxon>Pseudomonadota</taxon>
        <taxon>Alphaproteobacteria</taxon>
        <taxon>Acetobacterales</taxon>
        <taxon>Acidocellaceae</taxon>
        <taxon>Acidiphilium</taxon>
    </lineage>
</organism>
<dbReference type="RefSeq" id="WP_319614259.1">
    <property type="nucleotide sequence ID" value="NZ_JAWXYB010000018.1"/>
</dbReference>
<dbReference type="Gene3D" id="3.20.20.410">
    <property type="entry name" value="Protein of unknown function UPF0759"/>
    <property type="match status" value="1"/>
</dbReference>
<evidence type="ECO:0000313" key="2">
    <source>
        <dbReference type="Proteomes" id="UP001279553"/>
    </source>
</evidence>
<evidence type="ECO:0000313" key="1">
    <source>
        <dbReference type="EMBL" id="MDX5931340.1"/>
    </source>
</evidence>
<dbReference type="InterPro" id="IPR002763">
    <property type="entry name" value="DUF72"/>
</dbReference>
<name>A0AAW9DT50_ACIAO</name>